<organism evidence="1 2">
    <name type="scientific">Candidatus Odyssella acanthamoebae</name>
    <dbReference type="NCBI Taxonomy" id="91604"/>
    <lineage>
        <taxon>Bacteria</taxon>
        <taxon>Pseudomonadati</taxon>
        <taxon>Pseudomonadota</taxon>
        <taxon>Alphaproteobacteria</taxon>
        <taxon>Holosporales</taxon>
        <taxon>Candidatus Paracaedibacteraceae</taxon>
        <taxon>Candidatus Odyssella</taxon>
    </lineage>
</organism>
<dbReference type="eggNOG" id="COG1413">
    <property type="taxonomic scope" value="Bacteria"/>
</dbReference>
<dbReference type="STRING" id="91604.ID47_01465"/>
<dbReference type="HOGENOM" id="CLU_006968_1_0_5"/>
<dbReference type="EMBL" id="CP008941">
    <property type="protein sequence ID" value="AIK95692.1"/>
    <property type="molecule type" value="Genomic_DNA"/>
</dbReference>
<dbReference type="RefSeq" id="WP_038463018.1">
    <property type="nucleotide sequence ID" value="NZ_CP008941.1"/>
</dbReference>
<dbReference type="AlphaFoldDB" id="A0A077AR80"/>
<dbReference type="OrthoDB" id="6091628at2"/>
<name>A0A077AR80_9PROT</name>
<protein>
    <submittedName>
        <fullName evidence="1">Uncharacterized protein</fullName>
    </submittedName>
</protein>
<keyword evidence="2" id="KW-1185">Reference proteome</keyword>
<dbReference type="Proteomes" id="UP000028926">
    <property type="component" value="Chromosome"/>
</dbReference>
<accession>A0A077AR80</accession>
<reference evidence="1 2" key="1">
    <citation type="submission" date="2014-07" db="EMBL/GenBank/DDBJ databases">
        <title>Comparative genomic insights into amoeba endosymbionts belonging to the families of Holosporaceae and Candidatus Midichloriaceae within Rickettsiales.</title>
        <authorList>
            <person name="Wang Z."/>
            <person name="Wu M."/>
        </authorList>
    </citation>
    <scope>NUCLEOTIDE SEQUENCE [LARGE SCALE GENOMIC DNA]</scope>
    <source>
        <strain evidence="1">PRA3</strain>
    </source>
</reference>
<dbReference type="KEGG" id="paca:ID47_01465"/>
<sequence>MDQQNLIVPLNVQAYCISGNDASIDGSGIPFVPADADFSLLPYMVNSEQHNIGANLSANILSIPFDTITNLERGVHLHWALPNALIRGSHDTSSRSLNFPSVPNRWLITRLGFDSANTLVNTQSWVVESDFLDTTQNGPCTSVPYQYGTYGTDGNQPFRYMGRVVPLQSWTGENTENSYYDNLTAIGYGNINFSSFYPNCRSVFGFYDDVQDIQQSLTLTYSVVGWYSEDNKDFLNSLGNGENTQDWLASQDWGLSPEAQQQLVLNTSASLYSGFIQNIQWNPNQQSYFDSSPLEASVVCGNTGIEALSAFFMHYTSSPEATPLTSHTEDILNAFQLGMLKELESPEGILKIQQTLHHKRFTQKDGGPLWTIAPITLESNSTSPLQTKTMLPPQWGSQLNQLNEKQLSLNNLRNSIDSLRWQIFSDWSKFMTLKYPPGEVTNTGSWPFAASDVSDYIKSEMSNMGGVLPNIQNSLIQLLEESYHLSAEVKNLADALQAKISNANPNNPIQYILTCDKAFSGRYYSPANPSLLIAGNANETWNYAGNRNKTPDGILDCRISNQVIAAPSSIPISNTNLLYSNDINALVNEAAWLSNSNNLSSSPPSNGTLPSSVAMQSWLPAQWFPLLLQWKIEYFPLKRTNYPVYDSDHIIKNFELDKLGGELAFNGSPEFDTGIYGNYSGTVVLTPSNKETLLCKLQAFLKQHPNPKLEAILTQLNEVPLLSQSLDGYFEQMLMRQKTLQLDIFDPLSGGEKPFNEEVGIAVGGMNITAPLPENIYSPINDGVFQITQLQVVDAFGRIQAIDISTTPVIYPESATIIKVESQDYAHLSTNIVQDSRLSFDFLTAVSQQEEMNTHPAISPICGWVFPNNLDDSLMFYDPLGNPIGSLVAGSEEIVWQSAPGRFPFGTSMEDCFNGVNNSFEGINTVLYNMANVTLNNGLQYFKDLIRAINQSLSYIEPSGYTGTISNAVLCGSPLALVQASIRLELQGLPSPDESYDALQNDMNNSNIIDRTEDGFTQVQFPVQLGDLSDFQDGLIGYFAGSTPNVDYTTFYTTNDKSEEDTKIIAGNKLFLTPYSEYYASSDPTQYVSMLIDPRASINAISGILPVKTIKVPETQYAQALNSIYITFLTAPIITDANNETGSIYIPTPTQGGANWSWLTASNEAWSQDKVVATGGTVFANPQQISEGWLKLQENPAPETQSEEG</sequence>
<gene>
    <name evidence="1" type="ORF">ID47_01465</name>
</gene>
<evidence type="ECO:0000313" key="1">
    <source>
        <dbReference type="EMBL" id="AIK95692.1"/>
    </source>
</evidence>
<proteinExistence type="predicted"/>
<evidence type="ECO:0000313" key="2">
    <source>
        <dbReference type="Proteomes" id="UP000028926"/>
    </source>
</evidence>